<keyword evidence="4" id="KW-0274">FAD</keyword>
<name>A0ABQ6X2L1_9EURO</name>
<accession>A0ABQ6X2L1</accession>
<proteinExistence type="inferred from homology"/>
<reference evidence="5 6" key="1">
    <citation type="submission" date="2019-04" db="EMBL/GenBank/DDBJ databases">
        <authorList>
            <consortium name="DOE Joint Genome Institute"/>
            <person name="Mondo S."/>
            <person name="Kjaerbolling I."/>
            <person name="Vesth T."/>
            <person name="Frisvad J.C."/>
            <person name="Nybo J.L."/>
            <person name="Theobald S."/>
            <person name="Kildgaard S."/>
            <person name="Isbrandt T."/>
            <person name="Kuo A."/>
            <person name="Sato A."/>
            <person name="Lyhne E.K."/>
            <person name="Kogle M.E."/>
            <person name="Wiebenga A."/>
            <person name="Kun R.S."/>
            <person name="Lubbers R.J."/>
            <person name="Makela M.R."/>
            <person name="Barry K."/>
            <person name="Chovatia M."/>
            <person name="Clum A."/>
            <person name="Daum C."/>
            <person name="Haridas S."/>
            <person name="He G."/>
            <person name="LaButti K."/>
            <person name="Lipzen A."/>
            <person name="Riley R."/>
            <person name="Salamov A."/>
            <person name="Simmons B.A."/>
            <person name="Magnuson J.K."/>
            <person name="Henrissat B."/>
            <person name="Mortensen U.H."/>
            <person name="Larsen T.O."/>
            <person name="Devries R.P."/>
            <person name="Grigoriev I.V."/>
            <person name="Machida M."/>
            <person name="Baker S.E."/>
            <person name="Andersen M.R."/>
            <person name="Cantor M.N."/>
            <person name="Hua S.X."/>
        </authorList>
    </citation>
    <scope>NUCLEOTIDE SEQUENCE [LARGE SCALE GENOMIC DNA]</scope>
    <source>
        <strain evidence="5 6">CBS 117616</strain>
    </source>
</reference>
<dbReference type="PANTHER" id="PTHR42877:SF5">
    <property type="entry name" value="L-ORNITHINE N(5)-MONOOXYGENASE-RELATED"/>
    <property type="match status" value="1"/>
</dbReference>
<keyword evidence="3" id="KW-0285">Flavoprotein</keyword>
<gene>
    <name evidence="5" type="ORF">BDV36DRAFT_279092</name>
</gene>
<comment type="cofactor">
    <cofactor evidence="1">
        <name>FAD</name>
        <dbReference type="ChEBI" id="CHEBI:57692"/>
    </cofactor>
</comment>
<dbReference type="PANTHER" id="PTHR42877">
    <property type="entry name" value="L-ORNITHINE N(5)-MONOOXYGENASE-RELATED"/>
    <property type="match status" value="1"/>
</dbReference>
<dbReference type="EMBL" id="ML735688">
    <property type="protein sequence ID" value="KAE8423564.1"/>
    <property type="molecule type" value="Genomic_DNA"/>
</dbReference>
<sequence>MPQHKHEPRAIIIGCGVAGISMAYNMKQRLNFHNFVIYEKEPHIGGTWYRNTYPGVGCDVDSHLYSLSFNLNPDWSKRFAEAPEILEYINATADKFGISEHVRTSVEVTEAEWIEPESCWRVRMRDLQTAHTFEREAEILVSCVGTLGIPKKCTIPHLEEFQGHLWHSGKWNHEVDYTGKRVAVVGNGCSAAQLVPKVAEKASHVTQFQRSPQWINERPNRRFTTFEKWCFRYLPAWNRLYRFWIWKDTDALHTLYQSDTPAMVAAREKATQEAVDYMKAHAPKKYHDAIIPKFPLGCKRRIFDPGYLDCLHRSNVELTTEKIVEFTPEGLRTDQRDIPFDIVVLSTGFNVQEFVSPIKVIGRGGKTLNEHWKDTRGAQAYRGTFVSGFPNFGIIFGPNAFPAHNSVIYTNETQAEFFAKAAVNPIVRGDFDVLDVKESAEMQDSMRIKAALDKMVWSGGCSNWNLDQNGRNTTNYHDPTWKFWWSLYWPQWSDFEAMGGKGTKPPHPLLSRFVISVTGLGIAALLGKAMPLPSLASVSRSSLLGRWV</sequence>
<dbReference type="InterPro" id="IPR036188">
    <property type="entry name" value="FAD/NAD-bd_sf"/>
</dbReference>
<dbReference type="Gene3D" id="3.50.50.60">
    <property type="entry name" value="FAD/NAD(P)-binding domain"/>
    <property type="match status" value="3"/>
</dbReference>
<dbReference type="InterPro" id="IPR051209">
    <property type="entry name" value="FAD-bind_Monooxygenase_sf"/>
</dbReference>
<evidence type="ECO:0000256" key="3">
    <source>
        <dbReference type="ARBA" id="ARBA00022630"/>
    </source>
</evidence>
<evidence type="ECO:0000256" key="1">
    <source>
        <dbReference type="ARBA" id="ARBA00001974"/>
    </source>
</evidence>
<organism evidence="5 6">
    <name type="scientific">Aspergillus pseudocaelatus</name>
    <dbReference type="NCBI Taxonomy" id="1825620"/>
    <lineage>
        <taxon>Eukaryota</taxon>
        <taxon>Fungi</taxon>
        <taxon>Dikarya</taxon>
        <taxon>Ascomycota</taxon>
        <taxon>Pezizomycotina</taxon>
        <taxon>Eurotiomycetes</taxon>
        <taxon>Eurotiomycetidae</taxon>
        <taxon>Eurotiales</taxon>
        <taxon>Aspergillaceae</taxon>
        <taxon>Aspergillus</taxon>
        <taxon>Aspergillus subgen. Circumdati</taxon>
    </lineage>
</organism>
<dbReference type="Proteomes" id="UP000325395">
    <property type="component" value="Unassembled WGS sequence"/>
</dbReference>
<dbReference type="Pfam" id="PF13738">
    <property type="entry name" value="Pyr_redox_3"/>
    <property type="match status" value="1"/>
</dbReference>
<evidence type="ECO:0000256" key="4">
    <source>
        <dbReference type="ARBA" id="ARBA00022827"/>
    </source>
</evidence>
<evidence type="ECO:0000313" key="5">
    <source>
        <dbReference type="EMBL" id="KAE8423564.1"/>
    </source>
</evidence>
<protein>
    <submittedName>
        <fullName evidence="5">FAD/NAD(P)-binding domain-containing protein</fullName>
    </submittedName>
</protein>
<dbReference type="SUPFAM" id="SSF51905">
    <property type="entry name" value="FAD/NAD(P)-binding domain"/>
    <property type="match status" value="1"/>
</dbReference>
<comment type="similarity">
    <text evidence="2">Belongs to the FAD-binding monooxygenase family.</text>
</comment>
<evidence type="ECO:0000256" key="2">
    <source>
        <dbReference type="ARBA" id="ARBA00010139"/>
    </source>
</evidence>
<evidence type="ECO:0000313" key="6">
    <source>
        <dbReference type="Proteomes" id="UP000325395"/>
    </source>
</evidence>
<keyword evidence="6" id="KW-1185">Reference proteome</keyword>